<name>A0A433Q7T0_9FUNG</name>
<sequence>MQSNHLEPVIFHDITPSDDLTRFPPSPSSPPSTFTTAKFDIDQDSSLASELMISDSSLSPADLPTLILFTKGKEVARLPELVFKSDEDNVTGFGDKLPTEKVRDTRKDMIKRLAWNRSRSSVVNTFNLGDLWGATKSD</sequence>
<dbReference type="Proteomes" id="UP000274822">
    <property type="component" value="Unassembled WGS sequence"/>
</dbReference>
<organism evidence="2 3">
    <name type="scientific">Jimgerdemannia flammicorona</name>
    <dbReference type="NCBI Taxonomy" id="994334"/>
    <lineage>
        <taxon>Eukaryota</taxon>
        <taxon>Fungi</taxon>
        <taxon>Fungi incertae sedis</taxon>
        <taxon>Mucoromycota</taxon>
        <taxon>Mucoromycotina</taxon>
        <taxon>Endogonomycetes</taxon>
        <taxon>Endogonales</taxon>
        <taxon>Endogonaceae</taxon>
        <taxon>Jimgerdemannia</taxon>
    </lineage>
</organism>
<reference evidence="2 3" key="1">
    <citation type="journal article" date="2018" name="New Phytol.">
        <title>Phylogenomics of Endogonaceae and evolution of mycorrhizas within Mucoromycota.</title>
        <authorList>
            <person name="Chang Y."/>
            <person name="Desiro A."/>
            <person name="Na H."/>
            <person name="Sandor L."/>
            <person name="Lipzen A."/>
            <person name="Clum A."/>
            <person name="Barry K."/>
            <person name="Grigoriev I.V."/>
            <person name="Martin F.M."/>
            <person name="Stajich J.E."/>
            <person name="Smith M.E."/>
            <person name="Bonito G."/>
            <person name="Spatafora J.W."/>
        </authorList>
    </citation>
    <scope>NUCLEOTIDE SEQUENCE [LARGE SCALE GENOMIC DNA]</scope>
    <source>
        <strain evidence="2 3">AD002</strain>
    </source>
</reference>
<dbReference type="AlphaFoldDB" id="A0A433Q7T0"/>
<gene>
    <name evidence="2" type="ORF">BC938DRAFT_471573</name>
</gene>
<evidence type="ECO:0000313" key="3">
    <source>
        <dbReference type="Proteomes" id="UP000274822"/>
    </source>
</evidence>
<protein>
    <submittedName>
        <fullName evidence="2">Uncharacterized protein</fullName>
    </submittedName>
</protein>
<comment type="caution">
    <text evidence="2">The sequence shown here is derived from an EMBL/GenBank/DDBJ whole genome shotgun (WGS) entry which is preliminary data.</text>
</comment>
<dbReference type="EMBL" id="RBNJ01011874">
    <property type="protein sequence ID" value="RUS25844.1"/>
    <property type="molecule type" value="Genomic_DNA"/>
</dbReference>
<evidence type="ECO:0000256" key="1">
    <source>
        <dbReference type="SAM" id="MobiDB-lite"/>
    </source>
</evidence>
<evidence type="ECO:0000313" key="2">
    <source>
        <dbReference type="EMBL" id="RUS25844.1"/>
    </source>
</evidence>
<feature type="region of interest" description="Disordered" evidence="1">
    <location>
        <begin position="1"/>
        <end position="34"/>
    </location>
</feature>
<proteinExistence type="predicted"/>
<keyword evidence="3" id="KW-1185">Reference proteome</keyword>
<accession>A0A433Q7T0</accession>
<dbReference type="Gene3D" id="3.40.30.10">
    <property type="entry name" value="Glutaredoxin"/>
    <property type="match status" value="1"/>
</dbReference>